<dbReference type="PANTHER" id="PTHR24567">
    <property type="entry name" value="CRP FAMILY TRANSCRIPTIONAL REGULATORY PROTEIN"/>
    <property type="match status" value="1"/>
</dbReference>
<dbReference type="Proteomes" id="UP000027308">
    <property type="component" value="Chromosome"/>
</dbReference>
<name>A0A1N7TVA9_9PSED</name>
<evidence type="ECO:0000313" key="6">
    <source>
        <dbReference type="EMBL" id="AIB34155.1"/>
    </source>
</evidence>
<dbReference type="EMBL" id="CP007637">
    <property type="protein sequence ID" value="AIB34155.1"/>
    <property type="molecule type" value="Genomic_DNA"/>
</dbReference>
<dbReference type="CDD" id="cd00038">
    <property type="entry name" value="CAP_ED"/>
    <property type="match status" value="1"/>
</dbReference>
<dbReference type="Gene3D" id="1.10.10.10">
    <property type="entry name" value="Winged helix-like DNA-binding domain superfamily/Winged helix DNA-binding domain"/>
    <property type="match status" value="1"/>
</dbReference>
<dbReference type="RefSeq" id="WP_010214163.1">
    <property type="nucleotide sequence ID" value="NZ_AVQG01000009.1"/>
</dbReference>
<evidence type="ECO:0000259" key="4">
    <source>
        <dbReference type="PROSITE" id="PS50042"/>
    </source>
</evidence>
<dbReference type="InterPro" id="IPR050397">
    <property type="entry name" value="Env_Response_Regulators"/>
</dbReference>
<dbReference type="eggNOG" id="COG0664">
    <property type="taxonomic scope" value="Bacteria"/>
</dbReference>
<dbReference type="SMART" id="SM00419">
    <property type="entry name" value="HTH_CRP"/>
    <property type="match status" value="1"/>
</dbReference>
<reference evidence="6 9" key="2">
    <citation type="submission" date="2014-05" db="EMBL/GenBank/DDBJ databases">
        <title>Pseudomonas simiae WCS417.</title>
        <authorList>
            <person name="Berendsen R.L."/>
        </authorList>
    </citation>
    <scope>NUCLEOTIDE SEQUENCE [LARGE SCALE GENOMIC DNA]</scope>
    <source>
        <strain evidence="6 9">WCS417</strain>
    </source>
</reference>
<dbReference type="PANTHER" id="PTHR24567:SF74">
    <property type="entry name" value="HTH-TYPE TRANSCRIPTIONAL REGULATOR ARCR"/>
    <property type="match status" value="1"/>
</dbReference>
<feature type="domain" description="Cyclic nucleotide-binding" evidence="4">
    <location>
        <begin position="15"/>
        <end position="118"/>
    </location>
</feature>
<evidence type="ECO:0000313" key="9">
    <source>
        <dbReference type="Proteomes" id="UP000027308"/>
    </source>
</evidence>
<dbReference type="EMBL" id="AVQG01000009">
    <property type="protein sequence ID" value="ERH59699.1"/>
    <property type="molecule type" value="Genomic_DNA"/>
</dbReference>
<sequence length="228" mass="25540">MDADQWRSRLATGHWFSHLPLPFQHSLLAQARLRPLTAGQYLFKRGDPPCGLYAVLDGTLRVSAVNEQGKEAILSLVESPFWFGEICLFDGLPRTHDACAVGPCTLLQVPQQALLNILDDSPRYWRDLALLMSQKLRLSFIGLEQLSLMPASVRLAHRLLMIVEGYGDTEHSKRVLHLPQEDLAAMLSLSRQTTNALLKDLQAQGLVRLGYGEIEILDVPRLRQAAHT</sequence>
<dbReference type="Pfam" id="PF00027">
    <property type="entry name" value="cNMP_binding"/>
    <property type="match status" value="1"/>
</dbReference>
<dbReference type="GO" id="GO:0003700">
    <property type="term" value="F:DNA-binding transcription factor activity"/>
    <property type="evidence" value="ECO:0007669"/>
    <property type="project" value="TreeGrafter"/>
</dbReference>
<dbReference type="Gene3D" id="2.60.120.10">
    <property type="entry name" value="Jelly Rolls"/>
    <property type="match status" value="1"/>
</dbReference>
<protein>
    <submittedName>
        <fullName evidence="6">Crp/Fnr family transcriptional regulator</fullName>
    </submittedName>
</protein>
<evidence type="ECO:0000256" key="3">
    <source>
        <dbReference type="ARBA" id="ARBA00023163"/>
    </source>
</evidence>
<evidence type="ECO:0000256" key="2">
    <source>
        <dbReference type="ARBA" id="ARBA00023125"/>
    </source>
</evidence>
<proteinExistence type="predicted"/>
<dbReference type="InterPro" id="IPR014710">
    <property type="entry name" value="RmlC-like_jellyroll"/>
</dbReference>
<dbReference type="SUPFAM" id="SSF51206">
    <property type="entry name" value="cAMP-binding domain-like"/>
    <property type="match status" value="1"/>
</dbReference>
<dbReference type="PATRIC" id="fig|1390371.3.peg.1792"/>
<keyword evidence="1" id="KW-0805">Transcription regulation</keyword>
<dbReference type="PROSITE" id="PS50042">
    <property type="entry name" value="CNMP_BINDING_3"/>
    <property type="match status" value="1"/>
</dbReference>
<organism evidence="6 9">
    <name type="scientific">Pseudomonas simiae</name>
    <dbReference type="NCBI Taxonomy" id="321846"/>
    <lineage>
        <taxon>Bacteria</taxon>
        <taxon>Pseudomonadati</taxon>
        <taxon>Pseudomonadota</taxon>
        <taxon>Gammaproteobacteria</taxon>
        <taxon>Pseudomonadales</taxon>
        <taxon>Pseudomonadaceae</taxon>
        <taxon>Pseudomonas</taxon>
    </lineage>
</organism>
<dbReference type="Proteomes" id="UP000016504">
    <property type="component" value="Unassembled WGS sequence"/>
</dbReference>
<dbReference type="Pfam" id="PF13545">
    <property type="entry name" value="HTH_Crp_2"/>
    <property type="match status" value="1"/>
</dbReference>
<accession>A0A1N7TVA9</accession>
<reference evidence="7 8" key="1">
    <citation type="submission" date="2013-08" db="EMBL/GenBank/DDBJ databases">
        <title>Biodegradation of aromatic compounds in biofilm forming Pseudomonas isolated from sewage sludge.</title>
        <authorList>
            <person name="Qureshi A."/>
            <person name="Ghosh S."/>
            <person name="Khardenavis A.A."/>
            <person name="Kapley A."/>
            <person name="Purohit H.J."/>
        </authorList>
    </citation>
    <scope>NUCLEOTIDE SEQUENCE [LARGE SCALE GENOMIC DNA]</scope>
    <source>
        <strain evidence="7 8">EGD-AQ6</strain>
    </source>
</reference>
<evidence type="ECO:0000256" key="1">
    <source>
        <dbReference type="ARBA" id="ARBA00023015"/>
    </source>
</evidence>
<keyword evidence="3" id="KW-0804">Transcription</keyword>
<evidence type="ECO:0000259" key="5">
    <source>
        <dbReference type="PROSITE" id="PS51063"/>
    </source>
</evidence>
<evidence type="ECO:0000313" key="8">
    <source>
        <dbReference type="Proteomes" id="UP000016504"/>
    </source>
</evidence>
<gene>
    <name evidence="7" type="ORF">O204_22340</name>
    <name evidence="6" type="ORF">PS417_00955</name>
</gene>
<dbReference type="SMART" id="SM00100">
    <property type="entry name" value="cNMP"/>
    <property type="match status" value="1"/>
</dbReference>
<dbReference type="InterPro" id="IPR018490">
    <property type="entry name" value="cNMP-bd_dom_sf"/>
</dbReference>
<dbReference type="InterPro" id="IPR036388">
    <property type="entry name" value="WH-like_DNA-bd_sf"/>
</dbReference>
<dbReference type="GO" id="GO:0003677">
    <property type="term" value="F:DNA binding"/>
    <property type="evidence" value="ECO:0007669"/>
    <property type="project" value="UniProtKB-KW"/>
</dbReference>
<dbReference type="InterPro" id="IPR000595">
    <property type="entry name" value="cNMP-bd_dom"/>
</dbReference>
<accession>U1TNG4</accession>
<dbReference type="PROSITE" id="PS51063">
    <property type="entry name" value="HTH_CRP_2"/>
    <property type="match status" value="1"/>
</dbReference>
<dbReference type="InterPro" id="IPR012318">
    <property type="entry name" value="HTH_CRP"/>
</dbReference>
<dbReference type="OrthoDB" id="6881322at2"/>
<dbReference type="InterPro" id="IPR036390">
    <property type="entry name" value="WH_DNA-bd_sf"/>
</dbReference>
<dbReference type="SUPFAM" id="SSF46785">
    <property type="entry name" value="Winged helix' DNA-binding domain"/>
    <property type="match status" value="1"/>
</dbReference>
<dbReference type="AlphaFoldDB" id="A0A1N7TVA9"/>
<feature type="domain" description="HTH crp-type" evidence="5">
    <location>
        <begin position="149"/>
        <end position="220"/>
    </location>
</feature>
<dbReference type="GO" id="GO:0005829">
    <property type="term" value="C:cytosol"/>
    <property type="evidence" value="ECO:0007669"/>
    <property type="project" value="TreeGrafter"/>
</dbReference>
<evidence type="ECO:0000313" key="7">
    <source>
        <dbReference type="EMBL" id="ERH59699.1"/>
    </source>
</evidence>
<keyword evidence="2" id="KW-0238">DNA-binding</keyword>